<dbReference type="Pfam" id="PF06445">
    <property type="entry name" value="GyrI-like"/>
    <property type="match status" value="1"/>
</dbReference>
<evidence type="ECO:0000313" key="3">
    <source>
        <dbReference type="Proteomes" id="UP000178603"/>
    </source>
</evidence>
<proteinExistence type="predicted"/>
<accession>A0A1F8AV59</accession>
<dbReference type="AlphaFoldDB" id="A0A1F8AV59"/>
<dbReference type="SUPFAM" id="SSF55136">
    <property type="entry name" value="Probable bacterial effector-binding domain"/>
    <property type="match status" value="1"/>
</dbReference>
<evidence type="ECO:0000313" key="2">
    <source>
        <dbReference type="EMBL" id="OGM55389.1"/>
    </source>
</evidence>
<organism evidence="2 3">
    <name type="scientific">Candidatus Woesebacteria bacterium RIFCSPHIGHO2_12_FULL_41_24</name>
    <dbReference type="NCBI Taxonomy" id="1802510"/>
    <lineage>
        <taxon>Bacteria</taxon>
        <taxon>Candidatus Woeseibacteriota</taxon>
    </lineage>
</organism>
<reference evidence="2 3" key="1">
    <citation type="journal article" date="2016" name="Nat. Commun.">
        <title>Thousands of microbial genomes shed light on interconnected biogeochemical processes in an aquifer system.</title>
        <authorList>
            <person name="Anantharaman K."/>
            <person name="Brown C.T."/>
            <person name="Hug L.A."/>
            <person name="Sharon I."/>
            <person name="Castelle C.J."/>
            <person name="Probst A.J."/>
            <person name="Thomas B.C."/>
            <person name="Singh A."/>
            <person name="Wilkins M.J."/>
            <person name="Karaoz U."/>
            <person name="Brodie E.L."/>
            <person name="Williams K.H."/>
            <person name="Hubbard S.S."/>
            <person name="Banfield J.F."/>
        </authorList>
    </citation>
    <scope>NUCLEOTIDE SEQUENCE [LARGE SCALE GENOMIC DNA]</scope>
</reference>
<name>A0A1F8AV59_9BACT</name>
<dbReference type="EMBL" id="MGGW01000004">
    <property type="protein sequence ID" value="OGM55389.1"/>
    <property type="molecule type" value="Genomic_DNA"/>
</dbReference>
<gene>
    <name evidence="2" type="ORF">A3E44_02920</name>
</gene>
<protein>
    <recommendedName>
        <fullName evidence="1">GyrI-like small molecule binding domain-containing protein</fullName>
    </recommendedName>
</protein>
<dbReference type="InterPro" id="IPR011256">
    <property type="entry name" value="Reg_factor_effector_dom_sf"/>
</dbReference>
<dbReference type="Proteomes" id="UP000178603">
    <property type="component" value="Unassembled WGS sequence"/>
</dbReference>
<dbReference type="Gene3D" id="3.20.80.10">
    <property type="entry name" value="Regulatory factor, effector binding domain"/>
    <property type="match status" value="1"/>
</dbReference>
<sequence>MNFLKYQYTPKPGKVQILKLPERHYLTFDGKGESKAPPFQEAIQCLYATAYTLKMGMKFGKLTKPDGYFDYKVPALEGLWWFKKGKFVMGANLKNIFWKLIIMTPAFITKDLVDAAKKQAKEKKQELPIEKVNFETFDAKKVIQTLHIGPYNKEEAAVNLLHEFAKEKGFKIAGRHHEIYMSDPHKTPESKLKTIIRYQAI</sequence>
<evidence type="ECO:0000259" key="1">
    <source>
        <dbReference type="Pfam" id="PF06445"/>
    </source>
</evidence>
<dbReference type="InterPro" id="IPR008319">
    <property type="entry name" value="GyrI-like_CCH_Lin2189-like"/>
</dbReference>
<feature type="domain" description="GyrI-like small molecule binding" evidence="1">
    <location>
        <begin position="129"/>
        <end position="195"/>
    </location>
</feature>
<dbReference type="InterPro" id="IPR029442">
    <property type="entry name" value="GyrI-like"/>
</dbReference>
<dbReference type="PIRSF" id="PIRSF031644">
    <property type="entry name" value="UCP031644"/>
    <property type="match status" value="1"/>
</dbReference>
<comment type="caution">
    <text evidence="2">The sequence shown here is derived from an EMBL/GenBank/DDBJ whole genome shotgun (WGS) entry which is preliminary data.</text>
</comment>